<dbReference type="Gene3D" id="3.90.1720.10">
    <property type="entry name" value="endopeptidase domain like (from Nostoc punctiforme)"/>
    <property type="match status" value="1"/>
</dbReference>
<keyword evidence="2" id="KW-0472">Membrane</keyword>
<dbReference type="PROSITE" id="PS50911">
    <property type="entry name" value="CHAP"/>
    <property type="match status" value="1"/>
</dbReference>
<dbReference type="eggNOG" id="COG3942">
    <property type="taxonomic scope" value="Bacteria"/>
</dbReference>
<evidence type="ECO:0000313" key="5">
    <source>
        <dbReference type="Proteomes" id="UP000029014"/>
    </source>
</evidence>
<dbReference type="GO" id="GO:0008745">
    <property type="term" value="F:N-acetylmuramoyl-L-alanine amidase activity"/>
    <property type="evidence" value="ECO:0007669"/>
    <property type="project" value="UniProtKB-EC"/>
</dbReference>
<evidence type="ECO:0000256" key="1">
    <source>
        <dbReference type="SAM" id="MobiDB-lite"/>
    </source>
</evidence>
<name>A0A087BMP3_9BIFI</name>
<dbReference type="SUPFAM" id="SSF54001">
    <property type="entry name" value="Cysteine proteinases"/>
    <property type="match status" value="1"/>
</dbReference>
<feature type="transmembrane region" description="Helical" evidence="2">
    <location>
        <begin position="91"/>
        <end position="112"/>
    </location>
</feature>
<comment type="caution">
    <text evidence="4">The sequence shown here is derived from an EMBL/GenBank/DDBJ whole genome shotgun (WGS) entry which is preliminary data.</text>
</comment>
<evidence type="ECO:0000256" key="2">
    <source>
        <dbReference type="SAM" id="Phobius"/>
    </source>
</evidence>
<dbReference type="Proteomes" id="UP000029014">
    <property type="component" value="Unassembled WGS sequence"/>
</dbReference>
<evidence type="ECO:0000313" key="4">
    <source>
        <dbReference type="EMBL" id="KFI72293.1"/>
    </source>
</evidence>
<keyword evidence="2" id="KW-0812">Transmembrane</keyword>
<dbReference type="STRING" id="1693.BMIN_0185"/>
<evidence type="ECO:0000259" key="3">
    <source>
        <dbReference type="PROSITE" id="PS50911"/>
    </source>
</evidence>
<organism evidence="4 5">
    <name type="scientific">Bifidobacterium minimum</name>
    <dbReference type="NCBI Taxonomy" id="1693"/>
    <lineage>
        <taxon>Bacteria</taxon>
        <taxon>Bacillati</taxon>
        <taxon>Actinomycetota</taxon>
        <taxon>Actinomycetes</taxon>
        <taxon>Bifidobacteriales</taxon>
        <taxon>Bifidobacteriaceae</taxon>
        <taxon>Bifidobacterium</taxon>
    </lineage>
</organism>
<accession>A0A087BMP3</accession>
<dbReference type="EMBL" id="JGZD01000009">
    <property type="protein sequence ID" value="KFI72293.1"/>
    <property type="molecule type" value="Genomic_DNA"/>
</dbReference>
<feature type="region of interest" description="Disordered" evidence="1">
    <location>
        <begin position="112"/>
        <end position="164"/>
    </location>
</feature>
<dbReference type="InterPro" id="IPR038765">
    <property type="entry name" value="Papain-like_cys_pep_sf"/>
</dbReference>
<reference evidence="4 5" key="1">
    <citation type="submission" date="2014-03" db="EMBL/GenBank/DDBJ databases">
        <title>Genomics of Bifidobacteria.</title>
        <authorList>
            <person name="Ventura M."/>
            <person name="Milani C."/>
            <person name="Lugli G.A."/>
        </authorList>
    </citation>
    <scope>NUCLEOTIDE SEQUENCE [LARGE SCALE GENOMIC DNA]</scope>
    <source>
        <strain evidence="4 5">LMG 11592</strain>
    </source>
</reference>
<gene>
    <name evidence="4" type="ORF">BMIN_0185</name>
</gene>
<keyword evidence="5" id="KW-1185">Reference proteome</keyword>
<dbReference type="Pfam" id="PF05257">
    <property type="entry name" value="CHAP"/>
    <property type="match status" value="1"/>
</dbReference>
<feature type="compositionally biased region" description="Low complexity" evidence="1">
    <location>
        <begin position="147"/>
        <end position="157"/>
    </location>
</feature>
<dbReference type="InterPro" id="IPR007921">
    <property type="entry name" value="CHAP_dom"/>
</dbReference>
<feature type="domain" description="Peptidase C51" evidence="3">
    <location>
        <begin position="192"/>
        <end position="322"/>
    </location>
</feature>
<dbReference type="EC" id="3.5.1.28" evidence="4"/>
<keyword evidence="4" id="KW-0378">Hydrolase</keyword>
<proteinExistence type="predicted"/>
<feature type="compositionally biased region" description="Low complexity" evidence="1">
    <location>
        <begin position="114"/>
        <end position="128"/>
    </location>
</feature>
<keyword evidence="2" id="KW-1133">Transmembrane helix</keyword>
<protein>
    <submittedName>
        <fullName evidence="4">CHAP domain protein</fullName>
        <ecNumber evidence="4">3.5.1.28</ecNumber>
    </submittedName>
</protein>
<sequence length="323" mass="34282">MGSAAHKARSSGRSRFLSGWVLGRVSSDKGAHAQHCEAVLDDGNPLDAGRDDGTSIAGVDRDLLRRLNSSAPVTRREMRLAARAQRRRNNLVASASLAALVGTVTSVMAWAGPQGSSTSTAQETTTTQIQRVRGDSAASRSDERTDLTQTQSSSTDDGGWSLGESNSQFDVKKMSTVAASNVRVAALMEKDSAVLPSGFNPNHATGDAGNTYEFGQCTWWVYKRRTQLGLPVGSHMGDGRMWADSAKTLGYWVDSTPRHVGDVIVFSAGQDGADAVYGHVAIVEAINDDGSVVTSETSAGMSGETFSRTFTASQAAALRYIHY</sequence>
<dbReference type="AlphaFoldDB" id="A0A087BMP3"/>